<dbReference type="InterPro" id="IPR045864">
    <property type="entry name" value="aa-tRNA-synth_II/BPL/LPL"/>
</dbReference>
<evidence type="ECO:0000256" key="4">
    <source>
        <dbReference type="ARBA" id="ARBA00022679"/>
    </source>
</evidence>
<dbReference type="PANTHER" id="PTHR31579:SF87">
    <property type="match status" value="1"/>
</dbReference>
<protein>
    <recommendedName>
        <fullName evidence="3">lipoyl(octanoyl) transferase</fullName>
        <ecNumber evidence="3">2.3.1.181</ecNumber>
    </recommendedName>
</protein>
<dbReference type="InterPro" id="IPR004143">
    <property type="entry name" value="BPL_LPL_catalytic"/>
</dbReference>
<dbReference type="NCBIfam" id="TIGR01615">
    <property type="entry name" value="A_thal_3542"/>
    <property type="match status" value="1"/>
</dbReference>
<organism evidence="7 8">
    <name type="scientific">Hibiscus sabdariffa</name>
    <name type="common">roselle</name>
    <dbReference type="NCBI Taxonomy" id="183260"/>
    <lineage>
        <taxon>Eukaryota</taxon>
        <taxon>Viridiplantae</taxon>
        <taxon>Streptophyta</taxon>
        <taxon>Embryophyta</taxon>
        <taxon>Tracheophyta</taxon>
        <taxon>Spermatophyta</taxon>
        <taxon>Magnoliopsida</taxon>
        <taxon>eudicotyledons</taxon>
        <taxon>Gunneridae</taxon>
        <taxon>Pentapetalae</taxon>
        <taxon>rosids</taxon>
        <taxon>malvids</taxon>
        <taxon>Malvales</taxon>
        <taxon>Malvaceae</taxon>
        <taxon>Malvoideae</taxon>
        <taxon>Hibiscus</taxon>
    </lineage>
</organism>
<comment type="pathway">
    <text evidence="1">Protein modification; protein lipoylation via endogenous pathway; protein N(6)-(lipoyl)lysine from octanoyl-[acyl-carrier-protein]: step 1/2.</text>
</comment>
<dbReference type="SUPFAM" id="SSF55681">
    <property type="entry name" value="Class II aaRS and biotin synthetases"/>
    <property type="match status" value="1"/>
</dbReference>
<evidence type="ECO:0000256" key="5">
    <source>
        <dbReference type="ARBA" id="ARBA00023315"/>
    </source>
</evidence>
<feature type="domain" description="BPL/LPL catalytic" evidence="6">
    <location>
        <begin position="254"/>
        <end position="430"/>
    </location>
</feature>
<dbReference type="InterPro" id="IPR000544">
    <property type="entry name" value="Octanoyltransferase"/>
</dbReference>
<dbReference type="PANTHER" id="PTHR31579">
    <property type="entry name" value="OS03G0796600 PROTEIN"/>
    <property type="match status" value="1"/>
</dbReference>
<evidence type="ECO:0000313" key="7">
    <source>
        <dbReference type="EMBL" id="KAK9031434.1"/>
    </source>
</evidence>
<dbReference type="Pfam" id="PF04720">
    <property type="entry name" value="PDDEXK_6"/>
    <property type="match status" value="1"/>
</dbReference>
<evidence type="ECO:0000256" key="2">
    <source>
        <dbReference type="ARBA" id="ARBA00007907"/>
    </source>
</evidence>
<keyword evidence="4" id="KW-0808">Transferase</keyword>
<dbReference type="EMBL" id="JBBPBN010000010">
    <property type="protein sequence ID" value="KAK9031434.1"/>
    <property type="molecule type" value="Genomic_DNA"/>
</dbReference>
<evidence type="ECO:0000256" key="1">
    <source>
        <dbReference type="ARBA" id="ARBA00004821"/>
    </source>
</evidence>
<dbReference type="Gene3D" id="3.30.930.10">
    <property type="entry name" value="Bira Bifunctional Protein, Domain 2"/>
    <property type="match status" value="1"/>
</dbReference>
<reference evidence="7 8" key="1">
    <citation type="journal article" date="2024" name="G3 (Bethesda)">
        <title>Genome assembly of Hibiscus sabdariffa L. provides insights into metabolisms of medicinal natural products.</title>
        <authorList>
            <person name="Kim T."/>
        </authorList>
    </citation>
    <scope>NUCLEOTIDE SEQUENCE [LARGE SCALE GENOMIC DNA]</scope>
    <source>
        <strain evidence="7">TK-2024</strain>
        <tissue evidence="7">Old leaves</tissue>
    </source>
</reference>
<keyword evidence="8" id="KW-1185">Reference proteome</keyword>
<gene>
    <name evidence="7" type="ORF">V6N11_032812</name>
</gene>
<comment type="caution">
    <text evidence="7">The sequence shown here is derived from an EMBL/GenBank/DDBJ whole genome shotgun (WGS) entry which is preliminary data.</text>
</comment>
<dbReference type="NCBIfam" id="TIGR00214">
    <property type="entry name" value="lipB"/>
    <property type="match status" value="1"/>
</dbReference>
<dbReference type="Proteomes" id="UP001396334">
    <property type="component" value="Unassembled WGS sequence"/>
</dbReference>
<comment type="similarity">
    <text evidence="2">Belongs to the LipB family.</text>
</comment>
<accession>A0ABR2T2L0</accession>
<sequence>MNKIALAFNEAARFCEHSPEDSTETDLSDLVNSFFEVETDEATMFRRERDVSDGYWSESKTKSMLLDSLSDEKDDVKQMIRKETEHACEMFVGYGLSEEFRCRLMSHVRDNSFDAGLCKSRRDKLGRNLLSEAYEYVDVYTNGTRYIVEVNLVAQFEIARPTTSYASLLEIIPPIFVGKPEELRQVVKLMCKAMRESMKTEDMQLPPWRRSSYMLSKWFSRYKRTVSEVPTAIRRTISFHCIDNFAGKDGWKVGFFDPIFSVLEKVSFQADWILDELVPQNRWILDEQGNERRSWYLIENFEPSFIIRKGEETLHFMVDGPHQAILYPVISLREIGLGARNYVEKLESTMIELSSLYGVKACAGRKGETGVWVGERKIGAIGVRKSHGITSHGLAFNIDPDLKYFKHIVPCGIADKEVPCFLLKKSFMSS</sequence>
<evidence type="ECO:0000313" key="8">
    <source>
        <dbReference type="Proteomes" id="UP001396334"/>
    </source>
</evidence>
<dbReference type="Pfam" id="PF21948">
    <property type="entry name" value="LplA-B_cat"/>
    <property type="match status" value="1"/>
</dbReference>
<evidence type="ECO:0000256" key="3">
    <source>
        <dbReference type="ARBA" id="ARBA00012334"/>
    </source>
</evidence>
<name>A0ABR2T2L0_9ROSI</name>
<dbReference type="EC" id="2.3.1.181" evidence="3"/>
<dbReference type="PROSITE" id="PS51733">
    <property type="entry name" value="BPL_LPL_CATALYTIC"/>
    <property type="match status" value="1"/>
</dbReference>
<proteinExistence type="inferred from homology"/>
<evidence type="ECO:0000259" key="6">
    <source>
        <dbReference type="PROSITE" id="PS51733"/>
    </source>
</evidence>
<keyword evidence="5" id="KW-0012">Acyltransferase</keyword>
<dbReference type="InterPro" id="IPR006502">
    <property type="entry name" value="PDDEXK-like"/>
</dbReference>